<feature type="signal peptide" evidence="2">
    <location>
        <begin position="1"/>
        <end position="24"/>
    </location>
</feature>
<reference evidence="3 4" key="1">
    <citation type="submission" date="2015-10" db="EMBL/GenBank/DDBJ databases">
        <authorList>
            <person name="Gilbert D.G."/>
        </authorList>
    </citation>
    <scope>NUCLEOTIDE SEQUENCE [LARGE SCALE GENOMIC DNA]</scope>
    <source>
        <strain evidence="3">COMA1</strain>
    </source>
</reference>
<dbReference type="AlphaFoldDB" id="A0A0S4L666"/>
<keyword evidence="1" id="KW-0812">Transmembrane</keyword>
<evidence type="ECO:0000313" key="3">
    <source>
        <dbReference type="EMBL" id="CUS33233.1"/>
    </source>
</evidence>
<name>A0A0S4L666_9BACT</name>
<evidence type="ECO:0000256" key="1">
    <source>
        <dbReference type="SAM" id="Phobius"/>
    </source>
</evidence>
<evidence type="ECO:0000313" key="4">
    <source>
        <dbReference type="Proteomes" id="UP000199032"/>
    </source>
</evidence>
<dbReference type="RefSeq" id="WP_141654224.1">
    <property type="nucleotide sequence ID" value="NZ_CZQA01000001.1"/>
</dbReference>
<sequence length="60" mass="6570">MMQLFSRTGLFTGVLLVQALPAMANVSEGPPDYSGVTGLYYTLIAIVLIYGVYDTFFKKS</sequence>
<proteinExistence type="predicted"/>
<feature type="transmembrane region" description="Helical" evidence="1">
    <location>
        <begin position="40"/>
        <end position="57"/>
    </location>
</feature>
<keyword evidence="1" id="KW-0472">Membrane</keyword>
<dbReference type="OrthoDB" id="9814373at2"/>
<dbReference type="EMBL" id="CZQA01000001">
    <property type="protein sequence ID" value="CUS33233.1"/>
    <property type="molecule type" value="Genomic_DNA"/>
</dbReference>
<organism evidence="3 4">
    <name type="scientific">Candidatus Nitrospira nitrosa</name>
    <dbReference type="NCBI Taxonomy" id="1742972"/>
    <lineage>
        <taxon>Bacteria</taxon>
        <taxon>Pseudomonadati</taxon>
        <taxon>Nitrospirota</taxon>
        <taxon>Nitrospiria</taxon>
        <taxon>Nitrospirales</taxon>
        <taxon>Nitrospiraceae</taxon>
        <taxon>Nitrospira</taxon>
    </lineage>
</organism>
<keyword evidence="2" id="KW-0732">Signal</keyword>
<protein>
    <submittedName>
        <fullName evidence="3">Uncharacterized protein</fullName>
    </submittedName>
</protein>
<keyword evidence="4" id="KW-1185">Reference proteome</keyword>
<gene>
    <name evidence="3" type="ORF">COMA1_11039</name>
</gene>
<evidence type="ECO:0000256" key="2">
    <source>
        <dbReference type="SAM" id="SignalP"/>
    </source>
</evidence>
<dbReference type="Proteomes" id="UP000199032">
    <property type="component" value="Unassembled WGS sequence"/>
</dbReference>
<accession>A0A0S4L666</accession>
<feature type="chain" id="PRO_5006623751" evidence="2">
    <location>
        <begin position="25"/>
        <end position="60"/>
    </location>
</feature>
<keyword evidence="1" id="KW-1133">Transmembrane helix</keyword>